<dbReference type="RefSeq" id="WP_085543947.1">
    <property type="nucleotide sequence ID" value="NZ_FXBB01000005.1"/>
</dbReference>
<comment type="subcellular location">
    <subcellularLocation>
        <location evidence="5">Cytoplasm</location>
    </subcellularLocation>
</comment>
<keyword evidence="7" id="KW-1185">Reference proteome</keyword>
<dbReference type="EMBL" id="FXBB01000005">
    <property type="protein sequence ID" value="SMG18633.1"/>
    <property type="molecule type" value="Genomic_DNA"/>
</dbReference>
<dbReference type="InterPro" id="IPR036107">
    <property type="entry name" value="CsrA_sf"/>
</dbReference>
<organism evidence="6 7">
    <name type="scientific">Dethiosulfovibrio salsuginis</name>
    <dbReference type="NCBI Taxonomy" id="561720"/>
    <lineage>
        <taxon>Bacteria</taxon>
        <taxon>Thermotogati</taxon>
        <taxon>Synergistota</taxon>
        <taxon>Synergistia</taxon>
        <taxon>Synergistales</taxon>
        <taxon>Dethiosulfovibrionaceae</taxon>
        <taxon>Dethiosulfovibrio</taxon>
    </lineage>
</organism>
<evidence type="ECO:0000256" key="2">
    <source>
        <dbReference type="ARBA" id="ARBA00022491"/>
    </source>
</evidence>
<dbReference type="Pfam" id="PF02599">
    <property type="entry name" value="CsrA"/>
    <property type="match status" value="1"/>
</dbReference>
<comment type="function">
    <text evidence="5">A translational regulator that binds mRNA to regulate translation initiation and/or mRNA stability. Usually binds in the 5'-UTR at or near the Shine-Dalgarno sequence preventing ribosome-binding, thus repressing translation. Its main target seems to be the major flagellin gene, while its function is anatagonized by FliW.</text>
</comment>
<dbReference type="GO" id="GO:0005829">
    <property type="term" value="C:cytosol"/>
    <property type="evidence" value="ECO:0007669"/>
    <property type="project" value="TreeGrafter"/>
</dbReference>
<dbReference type="NCBIfam" id="TIGR00202">
    <property type="entry name" value="csrA"/>
    <property type="match status" value="1"/>
</dbReference>
<evidence type="ECO:0000256" key="4">
    <source>
        <dbReference type="ARBA" id="ARBA00022884"/>
    </source>
</evidence>
<dbReference type="PANTHER" id="PTHR34984">
    <property type="entry name" value="CARBON STORAGE REGULATOR"/>
    <property type="match status" value="1"/>
</dbReference>
<evidence type="ECO:0000256" key="1">
    <source>
        <dbReference type="ARBA" id="ARBA00022490"/>
    </source>
</evidence>
<dbReference type="HAMAP" id="MF_00167">
    <property type="entry name" value="CsrA"/>
    <property type="match status" value="1"/>
</dbReference>
<dbReference type="GO" id="GO:1902208">
    <property type="term" value="P:regulation of bacterial-type flagellum assembly"/>
    <property type="evidence" value="ECO:0007669"/>
    <property type="project" value="UniProtKB-UniRule"/>
</dbReference>
<dbReference type="PANTHER" id="PTHR34984:SF1">
    <property type="entry name" value="CARBON STORAGE REGULATOR"/>
    <property type="match status" value="1"/>
</dbReference>
<proteinExistence type="inferred from homology"/>
<keyword evidence="5" id="KW-1005">Bacterial flagellum biogenesis</keyword>
<dbReference type="FunFam" id="2.60.40.4380:FF:000002">
    <property type="entry name" value="Translational regulator CsrA"/>
    <property type="match status" value="1"/>
</dbReference>
<keyword evidence="1 5" id="KW-0963">Cytoplasm</keyword>
<dbReference type="GO" id="GO:0006109">
    <property type="term" value="P:regulation of carbohydrate metabolic process"/>
    <property type="evidence" value="ECO:0007669"/>
    <property type="project" value="InterPro"/>
</dbReference>
<comment type="subunit">
    <text evidence="5">Homodimer; the beta-strands of each monomer intercalate to form a hydrophobic core, while the alpha-helices form wings that extend away from the core.</text>
</comment>
<dbReference type="SUPFAM" id="SSF117130">
    <property type="entry name" value="CsrA-like"/>
    <property type="match status" value="1"/>
</dbReference>
<gene>
    <name evidence="5" type="primary">csrA</name>
    <name evidence="6" type="ORF">SAMN06275492_10547</name>
</gene>
<dbReference type="GO" id="GO:0045947">
    <property type="term" value="P:negative regulation of translational initiation"/>
    <property type="evidence" value="ECO:0007669"/>
    <property type="project" value="UniProtKB-UniRule"/>
</dbReference>
<evidence type="ECO:0000256" key="3">
    <source>
        <dbReference type="ARBA" id="ARBA00022845"/>
    </source>
</evidence>
<comment type="similarity">
    <text evidence="5">Belongs to the CsrA/RsmA family.</text>
</comment>
<protein>
    <recommendedName>
        <fullName evidence="5">Translational regulator CsrA</fullName>
    </recommendedName>
</protein>
<evidence type="ECO:0000313" key="6">
    <source>
        <dbReference type="EMBL" id="SMG18633.1"/>
    </source>
</evidence>
<reference evidence="7" key="1">
    <citation type="submission" date="2017-04" db="EMBL/GenBank/DDBJ databases">
        <authorList>
            <person name="Varghese N."/>
            <person name="Submissions S."/>
        </authorList>
    </citation>
    <scope>NUCLEOTIDE SEQUENCE [LARGE SCALE GENOMIC DNA]</scope>
    <source>
        <strain evidence="7">USBA 82</strain>
    </source>
</reference>
<dbReference type="GO" id="GO:0048027">
    <property type="term" value="F:mRNA 5'-UTR binding"/>
    <property type="evidence" value="ECO:0007669"/>
    <property type="project" value="UniProtKB-UniRule"/>
</dbReference>
<keyword evidence="2 5" id="KW-0678">Repressor</keyword>
<dbReference type="AlphaFoldDB" id="A0A1X7ITW3"/>
<dbReference type="GO" id="GO:0044781">
    <property type="term" value="P:bacterial-type flagellum organization"/>
    <property type="evidence" value="ECO:0007669"/>
    <property type="project" value="UniProtKB-KW"/>
</dbReference>
<dbReference type="Gene3D" id="2.60.40.4380">
    <property type="entry name" value="Translational regulator CsrA"/>
    <property type="match status" value="1"/>
</dbReference>
<evidence type="ECO:0000256" key="5">
    <source>
        <dbReference type="HAMAP-Rule" id="MF_00167"/>
    </source>
</evidence>
<dbReference type="InterPro" id="IPR003751">
    <property type="entry name" value="CsrA"/>
</dbReference>
<dbReference type="GO" id="GO:0006402">
    <property type="term" value="P:mRNA catabolic process"/>
    <property type="evidence" value="ECO:0007669"/>
    <property type="project" value="InterPro"/>
</dbReference>
<dbReference type="Proteomes" id="UP000193355">
    <property type="component" value="Unassembled WGS sequence"/>
</dbReference>
<keyword evidence="4 5" id="KW-0694">RNA-binding</keyword>
<dbReference type="STRING" id="561720.SAMN06275492_10547"/>
<evidence type="ECO:0000313" key="7">
    <source>
        <dbReference type="Proteomes" id="UP000193355"/>
    </source>
</evidence>
<dbReference type="OrthoDB" id="9809061at2"/>
<name>A0A1X7ITW3_9BACT</name>
<accession>A0A1X7ITW3</accession>
<sequence>MLVLSRKPGESLLIGQEMEITVVEVKGDSVRLAIKAPRDVPVWRKEVMDDIKAANLKAGGYTKDSMTIKALGDALGKKNKKDETKQEASHD</sequence>
<keyword evidence="3 5" id="KW-0810">Translation regulation</keyword>
<dbReference type="NCBIfam" id="NF002469">
    <property type="entry name" value="PRK01712.1"/>
    <property type="match status" value="1"/>
</dbReference>